<reference evidence="2" key="1">
    <citation type="submission" date="2021-01" db="EMBL/GenBank/DDBJ databases">
        <authorList>
            <person name="Corre E."/>
            <person name="Pelletier E."/>
            <person name="Niang G."/>
            <person name="Scheremetjew M."/>
            <person name="Finn R."/>
            <person name="Kale V."/>
            <person name="Holt S."/>
            <person name="Cochrane G."/>
            <person name="Meng A."/>
            <person name="Brown T."/>
            <person name="Cohen L."/>
        </authorList>
    </citation>
    <scope>NUCLEOTIDE SEQUENCE</scope>
    <source>
        <strain evidence="2">GSBS06</strain>
    </source>
</reference>
<dbReference type="Pfam" id="PF01145">
    <property type="entry name" value="Band_7"/>
    <property type="match status" value="1"/>
</dbReference>
<dbReference type="AlphaFoldDB" id="A0A7S3LKS5"/>
<dbReference type="EMBL" id="HBIN01004779">
    <property type="protein sequence ID" value="CAE0433074.1"/>
    <property type="molecule type" value="Transcribed_RNA"/>
</dbReference>
<evidence type="ECO:0000259" key="1">
    <source>
        <dbReference type="SMART" id="SM00244"/>
    </source>
</evidence>
<dbReference type="InterPro" id="IPR001107">
    <property type="entry name" value="Band_7"/>
</dbReference>
<accession>A0A7S3LKS5</accession>
<organism evidence="2">
    <name type="scientific">Aplanochytrium stocchinoi</name>
    <dbReference type="NCBI Taxonomy" id="215587"/>
    <lineage>
        <taxon>Eukaryota</taxon>
        <taxon>Sar</taxon>
        <taxon>Stramenopiles</taxon>
        <taxon>Bigyra</taxon>
        <taxon>Labyrinthulomycetes</taxon>
        <taxon>Thraustochytrida</taxon>
        <taxon>Thraustochytriidae</taxon>
        <taxon>Aplanochytrium</taxon>
    </lineage>
</organism>
<dbReference type="PANTHER" id="PTHR43446">
    <property type="entry name" value="MEMBRANE PROTEIN-RELATED"/>
    <property type="match status" value="1"/>
</dbReference>
<name>A0A7S3LKS5_9STRA</name>
<sequence length="265" mass="28767">MMLKFGTVTPRAEIPSDQLKEIYTGTSPIANVLGVACFPFTAIGSCYTIEPRTEAIITNFGVLTEVVSEPGCHWHNCWGREMLKMSTAELIADLGNQKIIDARGNPIIVSAVISYRVTDVKKALLNVNQVGNYVTLKAQAILKQVVGQYSYDDLKLESDSVSAQLKMTLKPELDIAGVLVSSMRLNELNYAPEIAGSMLKKQQAAALIEARHLIVEGAVEIAQTAVSNLEKAGLTMNDQERIGIVSNILTVTCSDNDAQPTISLR</sequence>
<gene>
    <name evidence="2" type="ORF">ASTO00021_LOCUS3392</name>
</gene>
<dbReference type="InterPro" id="IPR036013">
    <property type="entry name" value="Band_7/SPFH_dom_sf"/>
</dbReference>
<dbReference type="SMART" id="SM00244">
    <property type="entry name" value="PHB"/>
    <property type="match status" value="1"/>
</dbReference>
<feature type="domain" description="Band 7" evidence="1">
    <location>
        <begin position="44"/>
        <end position="202"/>
    </location>
</feature>
<dbReference type="PANTHER" id="PTHR43446:SF1">
    <property type="entry name" value="BAND 7 DOMAIN-CONTAINING PROTEIN"/>
    <property type="match status" value="1"/>
</dbReference>
<dbReference type="Gene3D" id="3.30.479.30">
    <property type="entry name" value="Band 7 domain"/>
    <property type="match status" value="1"/>
</dbReference>
<protein>
    <recommendedName>
        <fullName evidence="1">Band 7 domain-containing protein</fullName>
    </recommendedName>
</protein>
<dbReference type="SUPFAM" id="SSF117892">
    <property type="entry name" value="Band 7/SPFH domain"/>
    <property type="match status" value="1"/>
</dbReference>
<evidence type="ECO:0000313" key="2">
    <source>
        <dbReference type="EMBL" id="CAE0433074.1"/>
    </source>
</evidence>
<proteinExistence type="predicted"/>